<dbReference type="GO" id="GO:0004792">
    <property type="term" value="F:thiosulfate-cyanide sulfurtransferase activity"/>
    <property type="evidence" value="ECO:0007669"/>
    <property type="project" value="TreeGrafter"/>
</dbReference>
<dbReference type="GO" id="GO:0005739">
    <property type="term" value="C:mitochondrion"/>
    <property type="evidence" value="ECO:0007669"/>
    <property type="project" value="TreeGrafter"/>
</dbReference>
<dbReference type="EMBL" id="NAJL01000056">
    <property type="protein sequence ID" value="TKA23426.1"/>
    <property type="molecule type" value="Genomic_DNA"/>
</dbReference>
<accession>A0A4U0TNM9</accession>
<keyword evidence="2" id="KW-0677">Repeat</keyword>
<reference evidence="5 6" key="1">
    <citation type="submission" date="2017-03" db="EMBL/GenBank/DDBJ databases">
        <title>Genomes of endolithic fungi from Antarctica.</title>
        <authorList>
            <person name="Coleine C."/>
            <person name="Masonjones S."/>
            <person name="Stajich J.E."/>
        </authorList>
    </citation>
    <scope>NUCLEOTIDE SEQUENCE [LARGE SCALE GENOMIC DNA]</scope>
    <source>
        <strain evidence="5 6">CCFEE 6315</strain>
    </source>
</reference>
<evidence type="ECO:0000313" key="6">
    <source>
        <dbReference type="Proteomes" id="UP000308549"/>
    </source>
</evidence>
<feature type="domain" description="Rhodanese" evidence="4">
    <location>
        <begin position="85"/>
        <end position="188"/>
    </location>
</feature>
<dbReference type="Proteomes" id="UP000308549">
    <property type="component" value="Unassembled WGS sequence"/>
</dbReference>
<feature type="compositionally biased region" description="Basic and acidic residues" evidence="3">
    <location>
        <begin position="237"/>
        <end position="248"/>
    </location>
</feature>
<dbReference type="PROSITE" id="PS50206">
    <property type="entry name" value="RHODANESE_3"/>
    <property type="match status" value="2"/>
</dbReference>
<dbReference type="SUPFAM" id="SSF52821">
    <property type="entry name" value="Rhodanese/Cell cycle control phosphatase"/>
    <property type="match status" value="2"/>
</dbReference>
<evidence type="ECO:0000256" key="1">
    <source>
        <dbReference type="ARBA" id="ARBA00022679"/>
    </source>
</evidence>
<feature type="region of interest" description="Disordered" evidence="3">
    <location>
        <begin position="237"/>
        <end position="259"/>
    </location>
</feature>
<evidence type="ECO:0000259" key="4">
    <source>
        <dbReference type="PROSITE" id="PS50206"/>
    </source>
</evidence>
<protein>
    <recommendedName>
        <fullName evidence="4">Rhodanese domain-containing protein</fullName>
    </recommendedName>
</protein>
<dbReference type="PANTHER" id="PTHR11364">
    <property type="entry name" value="THIOSULFATE SULFERTANSFERASE"/>
    <property type="match status" value="1"/>
</dbReference>
<dbReference type="Gene3D" id="3.40.250.10">
    <property type="entry name" value="Rhodanese-like domain"/>
    <property type="match status" value="2"/>
</dbReference>
<dbReference type="CDD" id="cd01449">
    <property type="entry name" value="TST_Repeat_2"/>
    <property type="match status" value="1"/>
</dbReference>
<feature type="domain" description="Rhodanese" evidence="4">
    <location>
        <begin position="226"/>
        <end position="343"/>
    </location>
</feature>
<gene>
    <name evidence="5" type="ORF">B0A50_07302</name>
</gene>
<dbReference type="PANTHER" id="PTHR11364:SF27">
    <property type="entry name" value="SULFURTRANSFERASE"/>
    <property type="match status" value="1"/>
</dbReference>
<keyword evidence="6" id="KW-1185">Reference proteome</keyword>
<dbReference type="FunFam" id="3.40.250.10:FF:000001">
    <property type="entry name" value="Sulfurtransferase"/>
    <property type="match status" value="1"/>
</dbReference>
<dbReference type="AlphaFoldDB" id="A0A4U0TNM9"/>
<name>A0A4U0TNM9_9PEZI</name>
<proteinExistence type="predicted"/>
<dbReference type="OrthoDB" id="270167at2759"/>
<dbReference type="CDD" id="cd01448">
    <property type="entry name" value="TST_Repeat_1"/>
    <property type="match status" value="1"/>
</dbReference>
<dbReference type="FunFam" id="3.40.250.10:FF:000033">
    <property type="entry name" value="Thiosulfate sulfurtransferase TUM1"/>
    <property type="match status" value="1"/>
</dbReference>
<evidence type="ECO:0000313" key="5">
    <source>
        <dbReference type="EMBL" id="TKA23426.1"/>
    </source>
</evidence>
<dbReference type="SMART" id="SM00450">
    <property type="entry name" value="RHOD"/>
    <property type="match status" value="2"/>
</dbReference>
<comment type="caution">
    <text evidence="5">The sequence shown here is derived from an EMBL/GenBank/DDBJ whole genome shotgun (WGS) entry which is preliminary data.</text>
</comment>
<organism evidence="5 6">
    <name type="scientific">Salinomyces thailandicus</name>
    <dbReference type="NCBI Taxonomy" id="706561"/>
    <lineage>
        <taxon>Eukaryota</taxon>
        <taxon>Fungi</taxon>
        <taxon>Dikarya</taxon>
        <taxon>Ascomycota</taxon>
        <taxon>Pezizomycotina</taxon>
        <taxon>Dothideomycetes</taxon>
        <taxon>Dothideomycetidae</taxon>
        <taxon>Mycosphaerellales</taxon>
        <taxon>Teratosphaeriaceae</taxon>
        <taxon>Salinomyces</taxon>
    </lineage>
</organism>
<dbReference type="InterPro" id="IPR001763">
    <property type="entry name" value="Rhodanese-like_dom"/>
</dbReference>
<dbReference type="InterPro" id="IPR045078">
    <property type="entry name" value="TST/MPST-like"/>
</dbReference>
<dbReference type="InterPro" id="IPR036873">
    <property type="entry name" value="Rhodanese-like_dom_sf"/>
</dbReference>
<sequence>MATTTLLRSGLRLPRTTNINPLTRIHLTTTATTTKMSTRPQSTFRTYLIDPADLHSALQTNAPTTLSTAPRTVPLSAAWFLPNDPQARTGQQTYRAAHIPTARFFNLDTISDTTSPYPHMLPSPQTFSAAMSELGVKRDDVLVVYDTAELGIFSAPRVAWTLKAFGHPAVHVLNNFKLWVEQGYPVESGEQARVERTEYPVPELDRTRVAGFEQVREVARDANKEGNEGIQILDARSKGRWEGREAEPRPGLSSGHMPGSISVPVPELLDPETKAFLPAQELRKVFERKGVDSNRPIISSCGTGVTAVVIDAALTAAGYGEGNRRVYDGSWTEWAQRVQPTENLIVKSD</sequence>
<evidence type="ECO:0000256" key="2">
    <source>
        <dbReference type="ARBA" id="ARBA00022737"/>
    </source>
</evidence>
<dbReference type="Pfam" id="PF00581">
    <property type="entry name" value="Rhodanese"/>
    <property type="match status" value="1"/>
</dbReference>
<evidence type="ECO:0000256" key="3">
    <source>
        <dbReference type="SAM" id="MobiDB-lite"/>
    </source>
</evidence>
<keyword evidence="1" id="KW-0808">Transferase</keyword>